<reference evidence="2 3" key="1">
    <citation type="submission" date="2020-08" db="EMBL/GenBank/DDBJ databases">
        <title>Genomic Encyclopedia of Type Strains, Phase IV (KMG-IV): sequencing the most valuable type-strain genomes for metagenomic binning, comparative biology and taxonomic classification.</title>
        <authorList>
            <person name="Goeker M."/>
        </authorList>
    </citation>
    <scope>NUCLEOTIDE SEQUENCE [LARGE SCALE GENOMIC DNA]</scope>
    <source>
        <strain evidence="2 3">DSM 28101</strain>
    </source>
</reference>
<evidence type="ECO:0000256" key="1">
    <source>
        <dbReference type="SAM" id="Phobius"/>
    </source>
</evidence>
<keyword evidence="1" id="KW-1133">Transmembrane helix</keyword>
<dbReference type="AlphaFoldDB" id="A0A7W6KMI9"/>
<gene>
    <name evidence="2" type="ORF">GGR30_003912</name>
</gene>
<feature type="transmembrane region" description="Helical" evidence="1">
    <location>
        <begin position="45"/>
        <end position="66"/>
    </location>
</feature>
<organism evidence="2 3">
    <name type="scientific">Martelella radicis</name>
    <dbReference type="NCBI Taxonomy" id="1397476"/>
    <lineage>
        <taxon>Bacteria</taxon>
        <taxon>Pseudomonadati</taxon>
        <taxon>Pseudomonadota</taxon>
        <taxon>Alphaproteobacteria</taxon>
        <taxon>Hyphomicrobiales</taxon>
        <taxon>Aurantimonadaceae</taxon>
        <taxon>Martelella</taxon>
    </lineage>
</organism>
<proteinExistence type="predicted"/>
<keyword evidence="1" id="KW-0812">Transmembrane</keyword>
<sequence length="86" mass="9319">MTHASKNVPFRKQVKDMLNGIGGIATAICGISILIAFFFQSVPSGILGGFIFYSGVIAIICLSWAARIKPRIITTSGGFVNRRSEW</sequence>
<accession>A0A7W6KMI9</accession>
<keyword evidence="3" id="KW-1185">Reference proteome</keyword>
<feature type="transmembrane region" description="Helical" evidence="1">
    <location>
        <begin position="21"/>
        <end position="39"/>
    </location>
</feature>
<dbReference type="Proteomes" id="UP000530571">
    <property type="component" value="Unassembled WGS sequence"/>
</dbReference>
<keyword evidence="1" id="KW-0472">Membrane</keyword>
<name>A0A7W6KMI9_9HYPH</name>
<dbReference type="RefSeq" id="WP_183489917.1">
    <property type="nucleotide sequence ID" value="NZ_JACIDZ010000015.1"/>
</dbReference>
<protein>
    <submittedName>
        <fullName evidence="2">Uncharacterized protein</fullName>
    </submittedName>
</protein>
<evidence type="ECO:0000313" key="2">
    <source>
        <dbReference type="EMBL" id="MBB4123963.1"/>
    </source>
</evidence>
<dbReference type="EMBL" id="JACIDZ010000015">
    <property type="protein sequence ID" value="MBB4123963.1"/>
    <property type="molecule type" value="Genomic_DNA"/>
</dbReference>
<comment type="caution">
    <text evidence="2">The sequence shown here is derived from an EMBL/GenBank/DDBJ whole genome shotgun (WGS) entry which is preliminary data.</text>
</comment>
<evidence type="ECO:0000313" key="3">
    <source>
        <dbReference type="Proteomes" id="UP000530571"/>
    </source>
</evidence>